<evidence type="ECO:0000313" key="3">
    <source>
        <dbReference type="Proteomes" id="UP000184514"/>
    </source>
</evidence>
<evidence type="ECO:0000256" key="1">
    <source>
        <dbReference type="SAM" id="MobiDB-lite"/>
    </source>
</evidence>
<comment type="caution">
    <text evidence="2">The sequence shown here is derived from an EMBL/GenBank/DDBJ whole genome shotgun (WGS) entry which is preliminary data.</text>
</comment>
<gene>
    <name evidence="2" type="ORF">PFRI_13210</name>
</gene>
<feature type="compositionally biased region" description="Basic and acidic residues" evidence="1">
    <location>
        <begin position="1"/>
        <end position="13"/>
    </location>
</feature>
<evidence type="ECO:0000313" key="2">
    <source>
        <dbReference type="EMBL" id="OJI94450.1"/>
    </source>
</evidence>
<dbReference type="AlphaFoldDB" id="A0A1L9NYU4"/>
<sequence>MDGNGKERSKNSETEMTSHLFSLVSDSDSQRRRQVESEIG</sequence>
<accession>A0A1L9NYU4</accession>
<feature type="region of interest" description="Disordered" evidence="1">
    <location>
        <begin position="1"/>
        <end position="40"/>
    </location>
</feature>
<proteinExistence type="predicted"/>
<reference evidence="2 3" key="1">
    <citation type="submission" date="2016-10" db="EMBL/GenBank/DDBJ databases">
        <title>Genome sequence of Planktotalea frisia SH6-1.</title>
        <authorList>
            <person name="Poehlein A."/>
            <person name="Bakenhus I."/>
            <person name="Voget S."/>
            <person name="Brinkhoff T."/>
            <person name="Simon M."/>
        </authorList>
    </citation>
    <scope>NUCLEOTIDE SEQUENCE [LARGE SCALE GENOMIC DNA]</scope>
    <source>
        <strain evidence="2 3">SH6-1</strain>
    </source>
</reference>
<protein>
    <submittedName>
        <fullName evidence="2">Uncharacterized protein</fullName>
    </submittedName>
</protein>
<feature type="compositionally biased region" description="Basic and acidic residues" evidence="1">
    <location>
        <begin position="28"/>
        <end position="40"/>
    </location>
</feature>
<organism evidence="2 3">
    <name type="scientific">Planktotalea frisia</name>
    <dbReference type="NCBI Taxonomy" id="696762"/>
    <lineage>
        <taxon>Bacteria</taxon>
        <taxon>Pseudomonadati</taxon>
        <taxon>Pseudomonadota</taxon>
        <taxon>Alphaproteobacteria</taxon>
        <taxon>Rhodobacterales</taxon>
        <taxon>Paracoccaceae</taxon>
        <taxon>Planktotalea</taxon>
    </lineage>
</organism>
<dbReference type="EMBL" id="MLCB01000096">
    <property type="protein sequence ID" value="OJI94450.1"/>
    <property type="molecule type" value="Genomic_DNA"/>
</dbReference>
<keyword evidence="3" id="KW-1185">Reference proteome</keyword>
<dbReference type="Proteomes" id="UP000184514">
    <property type="component" value="Unassembled WGS sequence"/>
</dbReference>
<name>A0A1L9NYU4_9RHOB</name>
<feature type="compositionally biased region" description="Polar residues" evidence="1">
    <location>
        <begin position="14"/>
        <end position="27"/>
    </location>
</feature>